<proteinExistence type="predicted"/>
<keyword evidence="2" id="KW-0503">Monooxygenase</keyword>
<sequence length="106" mass="12059">MYALVVRFELKDTASAQAFDTLVAETVRGIADFEPGTLVYATHEVDGEPLARIFYEVYRDREAFEEHERQPHTLQFLSQRELLVIDTRVEFLTPADSKGIPADAGR</sequence>
<evidence type="ECO:0000313" key="3">
    <source>
        <dbReference type="Proteomes" id="UP000515512"/>
    </source>
</evidence>
<dbReference type="KEGG" id="nhu:H0264_21945"/>
<accession>A0A7D6ZHG1</accession>
<dbReference type="Proteomes" id="UP000515512">
    <property type="component" value="Chromosome"/>
</dbReference>
<organism evidence="2 3">
    <name type="scientific">Nocardia huaxiensis</name>
    <dbReference type="NCBI Taxonomy" id="2755382"/>
    <lineage>
        <taxon>Bacteria</taxon>
        <taxon>Bacillati</taxon>
        <taxon>Actinomycetota</taxon>
        <taxon>Actinomycetes</taxon>
        <taxon>Mycobacteriales</taxon>
        <taxon>Nocardiaceae</taxon>
        <taxon>Nocardia</taxon>
    </lineage>
</organism>
<dbReference type="EMBL" id="CP059399">
    <property type="protein sequence ID" value="QLY28063.1"/>
    <property type="molecule type" value="Genomic_DNA"/>
</dbReference>
<dbReference type="Pfam" id="PF03992">
    <property type="entry name" value="ABM"/>
    <property type="match status" value="1"/>
</dbReference>
<dbReference type="GO" id="GO:0004497">
    <property type="term" value="F:monooxygenase activity"/>
    <property type="evidence" value="ECO:0007669"/>
    <property type="project" value="UniProtKB-KW"/>
</dbReference>
<reference evidence="2 3" key="1">
    <citation type="submission" date="2020-07" db="EMBL/GenBank/DDBJ databases">
        <authorList>
            <person name="Zhuang K."/>
            <person name="Ran Y."/>
        </authorList>
    </citation>
    <scope>NUCLEOTIDE SEQUENCE [LARGE SCALE GENOMIC DNA]</scope>
    <source>
        <strain evidence="2 3">WCH-YHL-001</strain>
    </source>
</reference>
<dbReference type="RefSeq" id="WP_181579271.1">
    <property type="nucleotide sequence ID" value="NZ_CP059399.1"/>
</dbReference>
<dbReference type="PROSITE" id="PS51725">
    <property type="entry name" value="ABM"/>
    <property type="match status" value="1"/>
</dbReference>
<evidence type="ECO:0000313" key="2">
    <source>
        <dbReference type="EMBL" id="QLY28063.1"/>
    </source>
</evidence>
<feature type="domain" description="ABM" evidence="1">
    <location>
        <begin position="2"/>
        <end position="91"/>
    </location>
</feature>
<gene>
    <name evidence="2" type="ORF">H0264_21945</name>
</gene>
<dbReference type="AlphaFoldDB" id="A0A7D6ZHG1"/>
<keyword evidence="3" id="KW-1185">Reference proteome</keyword>
<dbReference type="Gene3D" id="3.30.70.100">
    <property type="match status" value="1"/>
</dbReference>
<dbReference type="InterPro" id="IPR011008">
    <property type="entry name" value="Dimeric_a/b-barrel"/>
</dbReference>
<protein>
    <submittedName>
        <fullName evidence="2">Antibiotic biosynthesis monooxygenase</fullName>
    </submittedName>
</protein>
<dbReference type="SUPFAM" id="SSF54909">
    <property type="entry name" value="Dimeric alpha+beta barrel"/>
    <property type="match status" value="1"/>
</dbReference>
<dbReference type="InterPro" id="IPR007138">
    <property type="entry name" value="ABM_dom"/>
</dbReference>
<evidence type="ECO:0000259" key="1">
    <source>
        <dbReference type="PROSITE" id="PS51725"/>
    </source>
</evidence>
<name>A0A7D6ZHG1_9NOCA</name>
<keyword evidence="2" id="KW-0560">Oxidoreductase</keyword>